<dbReference type="Proteomes" id="UP001596253">
    <property type="component" value="Unassembled WGS sequence"/>
</dbReference>
<organism evidence="2 3">
    <name type="scientific">Lactiplantibacillus dongliensis</name>
    <dbReference type="NCBI Taxonomy" id="2559919"/>
    <lineage>
        <taxon>Bacteria</taxon>
        <taxon>Bacillati</taxon>
        <taxon>Bacillota</taxon>
        <taxon>Bacilli</taxon>
        <taxon>Lactobacillales</taxon>
        <taxon>Lactobacillaceae</taxon>
        <taxon>Lactiplantibacillus</taxon>
    </lineage>
</organism>
<dbReference type="InterPro" id="IPR035958">
    <property type="entry name" value="SecB-like_sf"/>
</dbReference>
<dbReference type="InterPro" id="IPR003708">
    <property type="entry name" value="SecB"/>
</dbReference>
<proteinExistence type="inferred from homology"/>
<dbReference type="Pfam" id="PF02556">
    <property type="entry name" value="SecB"/>
    <property type="match status" value="1"/>
</dbReference>
<accession>A0ABW1R4V5</accession>
<keyword evidence="3" id="KW-1185">Reference proteome</keyword>
<evidence type="ECO:0000313" key="2">
    <source>
        <dbReference type="EMBL" id="MFC6164924.1"/>
    </source>
</evidence>
<dbReference type="PANTHER" id="PTHR36918:SF1">
    <property type="entry name" value="PROTEIN-EXPORT PROTEIN SECB"/>
    <property type="match status" value="1"/>
</dbReference>
<dbReference type="Gene3D" id="3.10.420.10">
    <property type="entry name" value="SecB-like"/>
    <property type="match status" value="1"/>
</dbReference>
<evidence type="ECO:0000313" key="3">
    <source>
        <dbReference type="Proteomes" id="UP001596253"/>
    </source>
</evidence>
<dbReference type="EMBL" id="JBHSSD010000041">
    <property type="protein sequence ID" value="MFC6164924.1"/>
    <property type="molecule type" value="Genomic_DNA"/>
</dbReference>
<dbReference type="SUPFAM" id="SSF54611">
    <property type="entry name" value="SecB-like"/>
    <property type="match status" value="1"/>
</dbReference>
<evidence type="ECO:0000256" key="1">
    <source>
        <dbReference type="ARBA" id="ARBA00009990"/>
    </source>
</evidence>
<sequence>MSVLKFKNYIVKEISYQKNSKFNKANKQVTLKPSFYESDEIQDGFILVDLKVSIGSLESTKLPFEATVALQGKFEYVPEDDKDDFGLTTFIKQNAVAILYPYVRSIISNVTMASNEYPGFLLPTINVSEELKKQK</sequence>
<dbReference type="PANTHER" id="PTHR36918">
    <property type="match status" value="1"/>
</dbReference>
<name>A0ABW1R4V5_9LACO</name>
<dbReference type="RefSeq" id="WP_137639707.1">
    <property type="nucleotide sequence ID" value="NZ_BJDK01000009.1"/>
</dbReference>
<comment type="similarity">
    <text evidence="1">Belongs to the SecB family.</text>
</comment>
<comment type="caution">
    <text evidence="2">The sequence shown here is derived from an EMBL/GenBank/DDBJ whole genome shotgun (WGS) entry which is preliminary data.</text>
</comment>
<protein>
    <submittedName>
        <fullName evidence="2">Protein-export chaperone SecB</fullName>
    </submittedName>
</protein>
<reference evidence="3" key="1">
    <citation type="journal article" date="2019" name="Int. J. Syst. Evol. Microbiol.">
        <title>The Global Catalogue of Microorganisms (GCM) 10K type strain sequencing project: providing services to taxonomists for standard genome sequencing and annotation.</title>
        <authorList>
            <consortium name="The Broad Institute Genomics Platform"/>
            <consortium name="The Broad Institute Genome Sequencing Center for Infectious Disease"/>
            <person name="Wu L."/>
            <person name="Ma J."/>
        </authorList>
    </citation>
    <scope>NUCLEOTIDE SEQUENCE [LARGE SCALE GENOMIC DNA]</scope>
    <source>
        <strain evidence="3">CCM 8932</strain>
    </source>
</reference>
<gene>
    <name evidence="2" type="ORF">ACFP3T_09610</name>
</gene>